<dbReference type="InterPro" id="IPR004180">
    <property type="entry name" value="DUF226_BOR_spp"/>
</dbReference>
<organism evidence="1 2">
    <name type="scientific">Candidatus Borreliella tachyglossi</name>
    <dbReference type="NCBI Taxonomy" id="1964448"/>
    <lineage>
        <taxon>Bacteria</taxon>
        <taxon>Pseudomonadati</taxon>
        <taxon>Spirochaetota</taxon>
        <taxon>Spirochaetia</taxon>
        <taxon>Spirochaetales</taxon>
        <taxon>Borreliaceae</taxon>
        <taxon>Borreliella</taxon>
    </lineage>
</organism>
<accession>A0A2S1LYK7</accession>
<dbReference type="OrthoDB" id="352859at2"/>
<keyword evidence="2" id="KW-1185">Reference proteome</keyword>
<name>A0A2S1LYK7_9SPIR</name>
<proteinExistence type="predicted"/>
<keyword evidence="1" id="KW-0614">Plasmid</keyword>
<protein>
    <recommendedName>
        <fullName evidence="3">Partition protein</fullName>
    </recommendedName>
</protein>
<dbReference type="Proteomes" id="UP000244655">
    <property type="component" value="Plasmid pl29"/>
</dbReference>
<dbReference type="EMBL" id="CP025787">
    <property type="protein sequence ID" value="AWG43366.1"/>
    <property type="molecule type" value="Genomic_DNA"/>
</dbReference>
<evidence type="ECO:0000313" key="1">
    <source>
        <dbReference type="EMBL" id="AWG43366.1"/>
    </source>
</evidence>
<reference evidence="1 2" key="1">
    <citation type="submission" date="2018-01" db="EMBL/GenBank/DDBJ databases">
        <title>Genome sequence of Borrelia tachyglossi.</title>
        <authorList>
            <person name="Gofton A.W."/>
        </authorList>
    </citation>
    <scope>NUCLEOTIDE SEQUENCE [LARGE SCALE GENOMIC DNA]</scope>
    <source>
        <strain evidence="1 2">Bc-F10-1268</strain>
        <plasmid evidence="1 2">pl29</plasmid>
    </source>
</reference>
<dbReference type="AlphaFoldDB" id="A0A2S1LYK7"/>
<dbReference type="Pfam" id="PF02890">
    <property type="entry name" value="DUF226"/>
    <property type="match status" value="1"/>
</dbReference>
<gene>
    <name evidence="1" type="ORF">CR532_04895</name>
</gene>
<geneLocation type="plasmid" evidence="1 2">
    <name>pl29</name>
</geneLocation>
<sequence length="199" mass="23665">MANTLEDRLKQKRLEISLNEVTQVSNTSDNKGVFTSIETDENNRKLYYTKMFDSFHGFGIKKRKNDIFYISLRDLLDQDKKESFHLFSLKAGDKFLGMFYGFKRRKKPVGLPYIHEVTKENKTINIYKAYYVEFRFKTGSVFCLVNGIRLLIRKDRLETKYCQTLLEALIRLEKEIHEFYNQKLPYGGLITKWISKKLK</sequence>
<evidence type="ECO:0008006" key="3">
    <source>
        <dbReference type="Google" id="ProtNLM"/>
    </source>
</evidence>
<evidence type="ECO:0000313" key="2">
    <source>
        <dbReference type="Proteomes" id="UP000244655"/>
    </source>
</evidence>